<dbReference type="Gene3D" id="3.30.470.10">
    <property type="match status" value="1"/>
</dbReference>
<dbReference type="Pfam" id="PF01063">
    <property type="entry name" value="Aminotran_4"/>
    <property type="match status" value="1"/>
</dbReference>
<evidence type="ECO:0000256" key="3">
    <source>
        <dbReference type="ARBA" id="ARBA00004824"/>
    </source>
</evidence>
<dbReference type="GO" id="GO:0004084">
    <property type="term" value="F:branched-chain-amino-acid transaminase activity"/>
    <property type="evidence" value="ECO:0007669"/>
    <property type="project" value="UniProtKB-EC"/>
</dbReference>
<evidence type="ECO:0000256" key="12">
    <source>
        <dbReference type="ARBA" id="ARBA00048798"/>
    </source>
</evidence>
<evidence type="ECO:0000256" key="4">
    <source>
        <dbReference type="ARBA" id="ARBA00004931"/>
    </source>
</evidence>
<protein>
    <recommendedName>
        <fullName evidence="8">Probable branched-chain-amino-acid aminotransferase</fullName>
        <ecNumber evidence="7">2.6.1.42</ecNumber>
    </recommendedName>
</protein>
<dbReference type="Proteomes" id="UP000252706">
    <property type="component" value="Unassembled WGS sequence"/>
</dbReference>
<evidence type="ECO:0000256" key="1">
    <source>
        <dbReference type="ARBA" id="ARBA00001933"/>
    </source>
</evidence>
<dbReference type="InterPro" id="IPR036038">
    <property type="entry name" value="Aminotransferase-like"/>
</dbReference>
<dbReference type="GO" id="GO:0008652">
    <property type="term" value="P:amino acid biosynthetic process"/>
    <property type="evidence" value="ECO:0007669"/>
    <property type="project" value="UniProtKB-ARBA"/>
</dbReference>
<evidence type="ECO:0000256" key="8">
    <source>
        <dbReference type="ARBA" id="ARBA00014472"/>
    </source>
</evidence>
<evidence type="ECO:0000256" key="11">
    <source>
        <dbReference type="ARBA" id="ARBA00048212"/>
    </source>
</evidence>
<keyword evidence="10" id="KW-0100">Branched-chain amino acid biosynthesis</keyword>
<reference evidence="14 15" key="1">
    <citation type="submission" date="2018-07" db="EMBL/GenBank/DDBJ databases">
        <title>Modular assembly of carbohydrate-degrading microbial communities in the ocean.</title>
        <authorList>
            <person name="Enke T.N."/>
            <person name="Datta M.S."/>
            <person name="Schwartzman J.A."/>
            <person name="Cermak N."/>
            <person name="Schmitz D.A."/>
            <person name="Barrere J."/>
            <person name="Cordero O.X."/>
        </authorList>
    </citation>
    <scope>NUCLEOTIDE SEQUENCE [LARGE SCALE GENOMIC DNA]</scope>
    <source>
        <strain evidence="14 15">C3M10</strain>
    </source>
</reference>
<dbReference type="AlphaFoldDB" id="A0A366WIL1"/>
<dbReference type="InterPro" id="IPR001544">
    <property type="entry name" value="Aminotrans_IV"/>
</dbReference>
<evidence type="ECO:0000256" key="13">
    <source>
        <dbReference type="ARBA" id="ARBA00049229"/>
    </source>
</evidence>
<keyword evidence="9" id="KW-0663">Pyridoxal phosphate</keyword>
<dbReference type="OrthoDB" id="9805628at2"/>
<evidence type="ECO:0000256" key="6">
    <source>
        <dbReference type="ARBA" id="ARBA00009320"/>
    </source>
</evidence>
<comment type="cofactor">
    <cofactor evidence="1">
        <name>pyridoxal 5'-phosphate</name>
        <dbReference type="ChEBI" id="CHEBI:597326"/>
    </cofactor>
</comment>
<comment type="pathway">
    <text evidence="5">Amino-acid biosynthesis; L-leucine biosynthesis; L-leucine from 3-methyl-2-oxobutanoate: step 4/4.</text>
</comment>
<dbReference type="PANTHER" id="PTHR42743:SF11">
    <property type="entry name" value="AMINODEOXYCHORISMATE LYASE"/>
    <property type="match status" value="1"/>
</dbReference>
<keyword evidence="10" id="KW-0028">Amino-acid biosynthesis</keyword>
<dbReference type="EC" id="2.6.1.42" evidence="7"/>
<evidence type="ECO:0000256" key="9">
    <source>
        <dbReference type="ARBA" id="ARBA00022898"/>
    </source>
</evidence>
<gene>
    <name evidence="14" type="ORF">DS909_22455</name>
</gene>
<comment type="catalytic activity">
    <reaction evidence="12">
        <text>L-isoleucine + 2-oxoglutarate = (S)-3-methyl-2-oxopentanoate + L-glutamate</text>
        <dbReference type="Rhea" id="RHEA:24801"/>
        <dbReference type="ChEBI" id="CHEBI:16810"/>
        <dbReference type="ChEBI" id="CHEBI:29985"/>
        <dbReference type="ChEBI" id="CHEBI:35146"/>
        <dbReference type="ChEBI" id="CHEBI:58045"/>
        <dbReference type="EC" id="2.6.1.42"/>
    </reaction>
</comment>
<evidence type="ECO:0000256" key="2">
    <source>
        <dbReference type="ARBA" id="ARBA00003109"/>
    </source>
</evidence>
<comment type="similarity">
    <text evidence="6">Belongs to the class-IV pyridoxal-phosphate-dependent aminotransferase family.</text>
</comment>
<evidence type="ECO:0000256" key="5">
    <source>
        <dbReference type="ARBA" id="ARBA00005072"/>
    </source>
</evidence>
<dbReference type="PANTHER" id="PTHR42743">
    <property type="entry name" value="AMINO-ACID AMINOTRANSFERASE"/>
    <property type="match status" value="1"/>
</dbReference>
<comment type="function">
    <text evidence="2">Acts on leucine, isoleucine and valine.</text>
</comment>
<evidence type="ECO:0000256" key="7">
    <source>
        <dbReference type="ARBA" id="ARBA00013053"/>
    </source>
</evidence>
<evidence type="ECO:0000313" key="14">
    <source>
        <dbReference type="EMBL" id="RBW49650.1"/>
    </source>
</evidence>
<dbReference type="InterPro" id="IPR043132">
    <property type="entry name" value="BCAT-like_C"/>
</dbReference>
<comment type="pathway">
    <text evidence="3">Amino-acid biosynthesis; L-isoleucine biosynthesis; L-isoleucine from 2-oxobutanoate: step 4/4.</text>
</comment>
<dbReference type="Gene3D" id="3.20.10.10">
    <property type="entry name" value="D-amino Acid Aminotransferase, subunit A, domain 2"/>
    <property type="match status" value="1"/>
</dbReference>
<comment type="catalytic activity">
    <reaction evidence="13">
        <text>L-leucine + 2-oxoglutarate = 4-methyl-2-oxopentanoate + L-glutamate</text>
        <dbReference type="Rhea" id="RHEA:18321"/>
        <dbReference type="ChEBI" id="CHEBI:16810"/>
        <dbReference type="ChEBI" id="CHEBI:17865"/>
        <dbReference type="ChEBI" id="CHEBI:29985"/>
        <dbReference type="ChEBI" id="CHEBI:57427"/>
        <dbReference type="EC" id="2.6.1.42"/>
    </reaction>
</comment>
<name>A0A366WIL1_9RHOB</name>
<accession>A0A366WIL1</accession>
<dbReference type="RefSeq" id="WP_113825820.1">
    <property type="nucleotide sequence ID" value="NZ_QOCE01000053.1"/>
</dbReference>
<comment type="pathway">
    <text evidence="4">Amino-acid biosynthesis; L-valine biosynthesis; L-valine from pyruvate: step 4/4.</text>
</comment>
<keyword evidence="14" id="KW-0808">Transferase</keyword>
<dbReference type="EMBL" id="QOCE01000053">
    <property type="protein sequence ID" value="RBW49650.1"/>
    <property type="molecule type" value="Genomic_DNA"/>
</dbReference>
<organism evidence="14 15">
    <name type="scientific">Phaeobacter gallaeciensis</name>
    <dbReference type="NCBI Taxonomy" id="60890"/>
    <lineage>
        <taxon>Bacteria</taxon>
        <taxon>Pseudomonadati</taxon>
        <taxon>Pseudomonadota</taxon>
        <taxon>Alphaproteobacteria</taxon>
        <taxon>Rhodobacterales</taxon>
        <taxon>Roseobacteraceae</taxon>
        <taxon>Phaeobacter</taxon>
    </lineage>
</organism>
<dbReference type="InterPro" id="IPR043131">
    <property type="entry name" value="BCAT-like_N"/>
</dbReference>
<evidence type="ECO:0000313" key="15">
    <source>
        <dbReference type="Proteomes" id="UP000252706"/>
    </source>
</evidence>
<comment type="catalytic activity">
    <reaction evidence="11">
        <text>L-valine + 2-oxoglutarate = 3-methyl-2-oxobutanoate + L-glutamate</text>
        <dbReference type="Rhea" id="RHEA:24813"/>
        <dbReference type="ChEBI" id="CHEBI:11851"/>
        <dbReference type="ChEBI" id="CHEBI:16810"/>
        <dbReference type="ChEBI" id="CHEBI:29985"/>
        <dbReference type="ChEBI" id="CHEBI:57762"/>
        <dbReference type="EC" id="2.6.1.42"/>
    </reaction>
</comment>
<dbReference type="SUPFAM" id="SSF56752">
    <property type="entry name" value="D-aminoacid aminotransferase-like PLP-dependent enzymes"/>
    <property type="match status" value="1"/>
</dbReference>
<comment type="caution">
    <text evidence="14">The sequence shown here is derived from an EMBL/GenBank/DDBJ whole genome shotgun (WGS) entry which is preliminary data.</text>
</comment>
<dbReference type="FunFam" id="3.20.10.10:FF:000002">
    <property type="entry name" value="D-alanine aminotransferase"/>
    <property type="match status" value="1"/>
</dbReference>
<dbReference type="InterPro" id="IPR050571">
    <property type="entry name" value="Class-IV_PLP-Dep_Aminotrnsfr"/>
</dbReference>
<dbReference type="GO" id="GO:0009082">
    <property type="term" value="P:branched-chain amino acid biosynthetic process"/>
    <property type="evidence" value="ECO:0007669"/>
    <property type="project" value="UniProtKB-KW"/>
</dbReference>
<evidence type="ECO:0000256" key="10">
    <source>
        <dbReference type="ARBA" id="ARBA00023304"/>
    </source>
</evidence>
<proteinExistence type="inferred from homology"/>
<sequence>MPSRLELSSRYVDPHCYPHGVAYMDGQYLPMSEARISVLDYGFLHSDATYDVVHVWKGAFFRLDAHIDRFLNGLDKLHMSIPYDTDQIAAILHNCVALSGLQNAYVEFICTRGTSPTFSRDPRDAVNRFIAFAIPFGSVANPDQMQRGLHAAISDVVRIPPPSVDPTIKNYHWLDLITGLYDAYNKGAETVILKDANGTLAEGPGFNLFTVKNGHVTTPEHGVLLGITRQTVFDLCALHQIPCTAAAVSEEALRTADEAFISSTAGGVMPLTRINGDPIGTGNIGPITQLLTEAYWNSHADASLRSVVSYPDP</sequence>